<sequence length="147" mass="16623">MLWYTPFWSSVVHQYKHMAISEDSEGLIFDDDDEGKTLASDGKATLLVLGMIGSQTNFLEVQILFYHTTAARHPLEPPPCEEVICGKFLFSYYFSFHSAYFYFSSSRYGRSILISDELLLGNVSFAVVLDIRMHILCLANQVVCMGG</sequence>
<dbReference type="EMBL" id="CAMAPE010000060">
    <property type="protein sequence ID" value="CAH9112365.1"/>
    <property type="molecule type" value="Genomic_DNA"/>
</dbReference>
<proteinExistence type="predicted"/>
<name>A0A9P0ZTU9_CUSEU</name>
<accession>A0A9P0ZTU9</accession>
<evidence type="ECO:0000313" key="1">
    <source>
        <dbReference type="EMBL" id="CAH9112365.1"/>
    </source>
</evidence>
<organism evidence="1 2">
    <name type="scientific">Cuscuta europaea</name>
    <name type="common">European dodder</name>
    <dbReference type="NCBI Taxonomy" id="41803"/>
    <lineage>
        <taxon>Eukaryota</taxon>
        <taxon>Viridiplantae</taxon>
        <taxon>Streptophyta</taxon>
        <taxon>Embryophyta</taxon>
        <taxon>Tracheophyta</taxon>
        <taxon>Spermatophyta</taxon>
        <taxon>Magnoliopsida</taxon>
        <taxon>eudicotyledons</taxon>
        <taxon>Gunneridae</taxon>
        <taxon>Pentapetalae</taxon>
        <taxon>asterids</taxon>
        <taxon>lamiids</taxon>
        <taxon>Solanales</taxon>
        <taxon>Convolvulaceae</taxon>
        <taxon>Cuscuteae</taxon>
        <taxon>Cuscuta</taxon>
        <taxon>Cuscuta subgen. Cuscuta</taxon>
    </lineage>
</organism>
<dbReference type="Proteomes" id="UP001152484">
    <property type="component" value="Unassembled WGS sequence"/>
</dbReference>
<evidence type="ECO:0000313" key="2">
    <source>
        <dbReference type="Proteomes" id="UP001152484"/>
    </source>
</evidence>
<gene>
    <name evidence="1" type="ORF">CEURO_LOCUS19556</name>
</gene>
<dbReference type="OrthoDB" id="1321375at2759"/>
<reference evidence="1" key="1">
    <citation type="submission" date="2022-07" db="EMBL/GenBank/DDBJ databases">
        <authorList>
            <person name="Macas J."/>
            <person name="Novak P."/>
            <person name="Neumann P."/>
        </authorList>
    </citation>
    <scope>NUCLEOTIDE SEQUENCE</scope>
</reference>
<dbReference type="AlphaFoldDB" id="A0A9P0ZTU9"/>
<protein>
    <submittedName>
        <fullName evidence="1">Uncharacterized protein</fullName>
    </submittedName>
</protein>
<keyword evidence="2" id="KW-1185">Reference proteome</keyword>
<comment type="caution">
    <text evidence="1">The sequence shown here is derived from an EMBL/GenBank/DDBJ whole genome shotgun (WGS) entry which is preliminary data.</text>
</comment>